<dbReference type="InterPro" id="IPR057708">
    <property type="entry name" value="DUF7948"/>
</dbReference>
<gene>
    <name evidence="2" type="ORF">ET464_00515</name>
</gene>
<evidence type="ECO:0000313" key="2">
    <source>
        <dbReference type="EMBL" id="QAY65095.1"/>
    </source>
</evidence>
<dbReference type="PANTHER" id="PTHR35580:SF1">
    <property type="entry name" value="PHYTASE-LIKE DOMAIN-CONTAINING PROTEIN"/>
    <property type="match status" value="1"/>
</dbReference>
<name>A0A4P6ERN0_9BACL</name>
<dbReference type="OrthoDB" id="9796428at2"/>
<dbReference type="InterPro" id="IPR010620">
    <property type="entry name" value="SBBP_repeat"/>
</dbReference>
<dbReference type="AlphaFoldDB" id="A0A4P6ERN0"/>
<evidence type="ECO:0000259" key="1">
    <source>
        <dbReference type="Pfam" id="PF25778"/>
    </source>
</evidence>
<dbReference type="InterPro" id="IPR011042">
    <property type="entry name" value="6-blade_b-propeller_TolB-like"/>
</dbReference>
<protein>
    <recommendedName>
        <fullName evidence="1">DUF7948 domain-containing protein</fullName>
    </recommendedName>
</protein>
<accession>A0A4P6ERN0</accession>
<evidence type="ECO:0000313" key="3">
    <source>
        <dbReference type="Proteomes" id="UP000293568"/>
    </source>
</evidence>
<dbReference type="Pfam" id="PF06739">
    <property type="entry name" value="SBBP"/>
    <property type="match status" value="4"/>
</dbReference>
<dbReference type="SUPFAM" id="SSF101898">
    <property type="entry name" value="NHL repeat"/>
    <property type="match status" value="1"/>
</dbReference>
<dbReference type="Proteomes" id="UP000293568">
    <property type="component" value="Chromosome"/>
</dbReference>
<reference evidence="2 3" key="1">
    <citation type="submission" date="2019-01" db="EMBL/GenBank/DDBJ databases">
        <title>Genome sequencing of strain FW100M-2.</title>
        <authorList>
            <person name="Heo J."/>
            <person name="Kim S.-J."/>
            <person name="Kim J.-S."/>
            <person name="Hong S.-B."/>
            <person name="Kwon S.-W."/>
        </authorList>
    </citation>
    <scope>NUCLEOTIDE SEQUENCE [LARGE SCALE GENOMIC DNA]</scope>
    <source>
        <strain evidence="2 3">FW100M-2</strain>
    </source>
</reference>
<dbReference type="KEGG" id="pprt:ET464_00515"/>
<dbReference type="EMBL" id="CP035492">
    <property type="protein sequence ID" value="QAY65095.1"/>
    <property type="molecule type" value="Genomic_DNA"/>
</dbReference>
<dbReference type="PANTHER" id="PTHR35580">
    <property type="entry name" value="CELL SURFACE GLYCOPROTEIN (S-LAYER PROTEIN)-LIKE PROTEIN"/>
    <property type="match status" value="1"/>
</dbReference>
<sequence>MHRNGKPLFFSHIDRLSFCPSFTNSEWRCDVIHRLLNSIIEVYFTIKVKLMKIANLSVSSAYVGLYTSPKRLKHSQAVSSDTATVDILDFVRFIGWLWWKFAIERRVHHNMASNVQLPSYFVPNVGQVKDTRIQFVSRGAGIEALFTSSEVIFTFSERTRSIVRAHSTFDLPSREKEVRSTRLDFRFLNASPGIHPQATSEMDSKVHYFKGANPSNWYTDIPAFLRIFYAELWPGINLVFRSEGAGIKYEFIVQPGANEDFIRFAYAGAEKVSLDEEGNLVVDTAIGALIDPRPVCYQEIDGQRSDVPGSFILVPDDDNLLAIGFQIGESYDRSAPLIIDPGLVYSTYLGGSGNDEPFGIAVDATGSVYVTGITTSTDFPLTPGAVQTTFGGDREVFVTKLNPSGTALVYSTYLGGSANDSGQNIAVDAEGNAYITGRTYSDNFPVTPGAVQTIFGGSSDVFVTKLNPTGSALVYSTYLGGTGHDYGLGIAVDSAGEAYVTGFTASADFPTTTGAFQTVYGGNNDGFAARLNATGTSLIYSTFLGGSGGDNGTAISVDSAGNAYVTGNTASLNFPTTTGAFQTARRGTGDVFVTKINPSGSSLVYSTYLGDP</sequence>
<keyword evidence="3" id="KW-1185">Reference proteome</keyword>
<dbReference type="Gene3D" id="2.120.10.30">
    <property type="entry name" value="TolB, C-terminal domain"/>
    <property type="match status" value="1"/>
</dbReference>
<dbReference type="InterPro" id="IPR052918">
    <property type="entry name" value="Motility_Chemotaxis_Reg"/>
</dbReference>
<organism evidence="2 3">
    <name type="scientific">Paenibacillus protaetiae</name>
    <dbReference type="NCBI Taxonomy" id="2509456"/>
    <lineage>
        <taxon>Bacteria</taxon>
        <taxon>Bacillati</taxon>
        <taxon>Bacillota</taxon>
        <taxon>Bacilli</taxon>
        <taxon>Bacillales</taxon>
        <taxon>Paenibacillaceae</taxon>
        <taxon>Paenibacillus</taxon>
    </lineage>
</organism>
<dbReference type="Pfam" id="PF25778">
    <property type="entry name" value="DUF7948"/>
    <property type="match status" value="1"/>
</dbReference>
<dbReference type="RefSeq" id="WP_129437295.1">
    <property type="nucleotide sequence ID" value="NZ_CP035492.1"/>
</dbReference>
<feature type="domain" description="DUF7948" evidence="1">
    <location>
        <begin position="121"/>
        <end position="341"/>
    </location>
</feature>
<proteinExistence type="predicted"/>